<dbReference type="NCBIfam" id="TIGR00460">
    <property type="entry name" value="fmt"/>
    <property type="match status" value="1"/>
</dbReference>
<feature type="binding site" evidence="5">
    <location>
        <begin position="105"/>
        <end position="108"/>
    </location>
    <ligand>
        <name>(6S)-5,6,7,8-tetrahydrofolate</name>
        <dbReference type="ChEBI" id="CHEBI:57453"/>
    </ligand>
</feature>
<dbReference type="GO" id="GO:0005829">
    <property type="term" value="C:cytosol"/>
    <property type="evidence" value="ECO:0007669"/>
    <property type="project" value="TreeGrafter"/>
</dbReference>
<reference evidence="8 9" key="2">
    <citation type="journal article" date="2010" name="J. Bacteriol.">
        <title>Complete genome sequence of Beijerinckia indica subsp. indica.</title>
        <authorList>
            <person name="Tamas I."/>
            <person name="Dedysh S.N."/>
            <person name="Liesack W."/>
            <person name="Stott M.B."/>
            <person name="Alam M."/>
            <person name="Murrell J.C."/>
            <person name="Dunfield P.F."/>
        </authorList>
    </citation>
    <scope>NUCLEOTIDE SEQUENCE [LARGE SCALE GENOMIC DNA]</scope>
    <source>
        <strain evidence="9">ATCC 9039 / DSM 1715 / NCIMB 8712</strain>
    </source>
</reference>
<evidence type="ECO:0000256" key="3">
    <source>
        <dbReference type="ARBA" id="ARBA00022679"/>
    </source>
</evidence>
<feature type="domain" description="Formyl transferase N-terminal" evidence="6">
    <location>
        <begin position="2"/>
        <end position="163"/>
    </location>
</feature>
<comment type="function">
    <text evidence="5">Attaches a formyl group to the free amino group of methionyl-tRNA(fMet). The formyl group appears to play a dual role in the initiator identity of N-formylmethionyl-tRNA by promoting its recognition by IF2 and preventing the misappropriation of this tRNA by the elongation apparatus.</text>
</comment>
<dbReference type="PANTHER" id="PTHR11138:SF5">
    <property type="entry name" value="METHIONYL-TRNA FORMYLTRANSFERASE, MITOCHONDRIAL"/>
    <property type="match status" value="1"/>
</dbReference>
<dbReference type="HOGENOM" id="CLU_033347_1_2_5"/>
<dbReference type="InterPro" id="IPR011034">
    <property type="entry name" value="Formyl_transferase-like_C_sf"/>
</dbReference>
<proteinExistence type="inferred from homology"/>
<gene>
    <name evidence="5" type="primary">fmt</name>
    <name evidence="8" type="ordered locus">Bind_0497</name>
</gene>
<evidence type="ECO:0000256" key="4">
    <source>
        <dbReference type="ARBA" id="ARBA00022917"/>
    </source>
</evidence>
<evidence type="ECO:0000256" key="1">
    <source>
        <dbReference type="ARBA" id="ARBA00010699"/>
    </source>
</evidence>
<dbReference type="Proteomes" id="UP000001695">
    <property type="component" value="Chromosome"/>
</dbReference>
<organism evidence="8 9">
    <name type="scientific">Beijerinckia indica subsp. indica (strain ATCC 9039 / DSM 1715 / NCIMB 8712)</name>
    <dbReference type="NCBI Taxonomy" id="395963"/>
    <lineage>
        <taxon>Bacteria</taxon>
        <taxon>Pseudomonadati</taxon>
        <taxon>Pseudomonadota</taxon>
        <taxon>Alphaproteobacteria</taxon>
        <taxon>Hyphomicrobiales</taxon>
        <taxon>Beijerinckiaceae</taxon>
        <taxon>Beijerinckia</taxon>
    </lineage>
</organism>
<name>B2IEV9_BEII9</name>
<dbReference type="InterPro" id="IPR005793">
    <property type="entry name" value="Formyl_trans_C"/>
</dbReference>
<dbReference type="InterPro" id="IPR036477">
    <property type="entry name" value="Formyl_transf_N_sf"/>
</dbReference>
<dbReference type="KEGG" id="bid:Bind_0497"/>
<dbReference type="InterPro" id="IPR044135">
    <property type="entry name" value="Met-tRNA-FMT_C"/>
</dbReference>
<comment type="similarity">
    <text evidence="1 5">Belongs to the Fmt family.</text>
</comment>
<dbReference type="GO" id="GO:0004479">
    <property type="term" value="F:methionyl-tRNA formyltransferase activity"/>
    <property type="evidence" value="ECO:0007669"/>
    <property type="project" value="UniProtKB-UniRule"/>
</dbReference>
<evidence type="ECO:0000256" key="2">
    <source>
        <dbReference type="ARBA" id="ARBA00012261"/>
    </source>
</evidence>
<dbReference type="CDD" id="cd08646">
    <property type="entry name" value="FMT_core_Met-tRNA-FMT_N"/>
    <property type="match status" value="1"/>
</dbReference>
<dbReference type="eggNOG" id="COG0223">
    <property type="taxonomic scope" value="Bacteria"/>
</dbReference>
<reference evidence="9" key="1">
    <citation type="submission" date="2008-03" db="EMBL/GenBank/DDBJ databases">
        <title>Complete sequence of chromosome of Beijerinckia indica subsp. indica ATCC 9039.</title>
        <authorList>
            <consortium name="US DOE Joint Genome Institute"/>
            <person name="Copeland A."/>
            <person name="Lucas S."/>
            <person name="Lapidus A."/>
            <person name="Glavina del Rio T."/>
            <person name="Dalin E."/>
            <person name="Tice H."/>
            <person name="Bruce D."/>
            <person name="Goodwin L."/>
            <person name="Pitluck S."/>
            <person name="LaButti K."/>
            <person name="Schmutz J."/>
            <person name="Larimer F."/>
            <person name="Land M."/>
            <person name="Hauser L."/>
            <person name="Kyrpides N."/>
            <person name="Mikhailova N."/>
            <person name="Dunfield P.F."/>
            <person name="Dedysh S.N."/>
            <person name="Liesack W."/>
            <person name="Saw J.H."/>
            <person name="Alam M."/>
            <person name="Chen Y."/>
            <person name="Murrell J.C."/>
            <person name="Richardson P."/>
        </authorList>
    </citation>
    <scope>NUCLEOTIDE SEQUENCE [LARGE SCALE GENOMIC DNA]</scope>
    <source>
        <strain evidence="9">ATCC 9039 / DSM 1715 / NCIMB 8712</strain>
    </source>
</reference>
<dbReference type="SUPFAM" id="SSF50486">
    <property type="entry name" value="FMT C-terminal domain-like"/>
    <property type="match status" value="1"/>
</dbReference>
<evidence type="ECO:0000313" key="9">
    <source>
        <dbReference type="Proteomes" id="UP000001695"/>
    </source>
</evidence>
<accession>B2IEV9</accession>
<feature type="domain" description="Formyl transferase C-terminal" evidence="7">
    <location>
        <begin position="199"/>
        <end position="300"/>
    </location>
</feature>
<dbReference type="CDD" id="cd08704">
    <property type="entry name" value="Met_tRNA_FMT_C"/>
    <property type="match status" value="1"/>
</dbReference>
<dbReference type="SUPFAM" id="SSF53328">
    <property type="entry name" value="Formyltransferase"/>
    <property type="match status" value="1"/>
</dbReference>
<dbReference type="Pfam" id="PF00551">
    <property type="entry name" value="Formyl_trans_N"/>
    <property type="match status" value="1"/>
</dbReference>
<keyword evidence="4 5" id="KW-0648">Protein biosynthesis</keyword>
<sequence>MGTPVFSVPVLNALIEAGHQVAAVYTRAPRPAGRRGLDLTPSPVHLAAQQHDLPVETPKSLRSEEALATLRAYAPDVLVVVAYGLILPKAILDVPPFGALNLHASLLPRWRGAAPIQRAIMAGDSQSGIELMRMEEGLDTGPVGLVGEVTIGPDMTGGELHDLLSLRAATLIIEGLQKLEAGTLTFTPQTEDGVIYAKKIEKVEARIDWRRPAHEVYNLIRALSPFPGAFFEVDLGKGLERIKILRAELTHTPAAQPGEILDAGLSIACGEGEGSGAIKLLDIQRSGKAPMSAEAFLRGTKLPASTRLPLPDLHAPL</sequence>
<dbReference type="OrthoDB" id="9802815at2"/>
<dbReference type="HAMAP" id="MF_00182">
    <property type="entry name" value="Formyl_trans"/>
    <property type="match status" value="1"/>
</dbReference>
<dbReference type="STRING" id="395963.Bind_0497"/>
<comment type="catalytic activity">
    <reaction evidence="5">
        <text>L-methionyl-tRNA(fMet) + (6R)-10-formyltetrahydrofolate = N-formyl-L-methionyl-tRNA(fMet) + (6S)-5,6,7,8-tetrahydrofolate + H(+)</text>
        <dbReference type="Rhea" id="RHEA:24380"/>
        <dbReference type="Rhea" id="RHEA-COMP:9952"/>
        <dbReference type="Rhea" id="RHEA-COMP:9953"/>
        <dbReference type="ChEBI" id="CHEBI:15378"/>
        <dbReference type="ChEBI" id="CHEBI:57453"/>
        <dbReference type="ChEBI" id="CHEBI:78530"/>
        <dbReference type="ChEBI" id="CHEBI:78844"/>
        <dbReference type="ChEBI" id="CHEBI:195366"/>
        <dbReference type="EC" id="2.1.2.9"/>
    </reaction>
</comment>
<evidence type="ECO:0000259" key="6">
    <source>
        <dbReference type="Pfam" id="PF00551"/>
    </source>
</evidence>
<dbReference type="InterPro" id="IPR041711">
    <property type="entry name" value="Met-tRNA-FMT_N"/>
</dbReference>
<dbReference type="Pfam" id="PF02911">
    <property type="entry name" value="Formyl_trans_C"/>
    <property type="match status" value="1"/>
</dbReference>
<dbReference type="InterPro" id="IPR005794">
    <property type="entry name" value="Fmt"/>
</dbReference>
<dbReference type="PANTHER" id="PTHR11138">
    <property type="entry name" value="METHIONYL-TRNA FORMYLTRANSFERASE"/>
    <property type="match status" value="1"/>
</dbReference>
<dbReference type="AlphaFoldDB" id="B2IEV9"/>
<evidence type="ECO:0000259" key="7">
    <source>
        <dbReference type="Pfam" id="PF02911"/>
    </source>
</evidence>
<dbReference type="InterPro" id="IPR002376">
    <property type="entry name" value="Formyl_transf_N"/>
</dbReference>
<dbReference type="EMBL" id="CP001016">
    <property type="protein sequence ID" value="ACB94150.1"/>
    <property type="molecule type" value="Genomic_DNA"/>
</dbReference>
<dbReference type="Gene3D" id="3.40.50.12230">
    <property type="match status" value="1"/>
</dbReference>
<evidence type="ECO:0000256" key="5">
    <source>
        <dbReference type="HAMAP-Rule" id="MF_00182"/>
    </source>
</evidence>
<dbReference type="EC" id="2.1.2.9" evidence="2 5"/>
<protein>
    <recommendedName>
        <fullName evidence="2 5">Methionyl-tRNA formyltransferase</fullName>
        <ecNumber evidence="2 5">2.1.2.9</ecNumber>
    </recommendedName>
</protein>
<keyword evidence="9" id="KW-1185">Reference proteome</keyword>
<keyword evidence="3 5" id="KW-0808">Transferase</keyword>
<evidence type="ECO:0000313" key="8">
    <source>
        <dbReference type="EMBL" id="ACB94150.1"/>
    </source>
</evidence>